<name>A0AAW2YUR6_9EUKA</name>
<protein>
    <recommendedName>
        <fullName evidence="3">NadR/Ttd14 AAA domain-containing protein</fullName>
    </recommendedName>
</protein>
<evidence type="ECO:0000313" key="2">
    <source>
        <dbReference type="Proteomes" id="UP001431209"/>
    </source>
</evidence>
<proteinExistence type="predicted"/>
<organism evidence="1 2">
    <name type="scientific">Acrasis kona</name>
    <dbReference type="NCBI Taxonomy" id="1008807"/>
    <lineage>
        <taxon>Eukaryota</taxon>
        <taxon>Discoba</taxon>
        <taxon>Heterolobosea</taxon>
        <taxon>Tetramitia</taxon>
        <taxon>Eutetramitia</taxon>
        <taxon>Acrasidae</taxon>
        <taxon>Acrasis</taxon>
    </lineage>
</organism>
<accession>A0AAW2YUR6</accession>
<evidence type="ECO:0008006" key="3">
    <source>
        <dbReference type="Google" id="ProtNLM"/>
    </source>
</evidence>
<sequence>MQTVNRFSTHVGAGTKIAQKFNFMKSNSVYRPTFVMLEGETAMSAKRKVMDRLRKMGHTTYTAQHFLDMPKFGKHDHVKQCNKYISEIRAFIEDAKFTQHKNDHIFIDGTPLNPLFYTSPNDQMAKIIRDHMRQILEEVEARVFVCEADEFESAYRLGVVKHNQVEENEIRTSEEFNDMYRSRFDGDKRIEAEKDIVEFIHNKYNLLTSEGWFENTLITTDGQQACCKLLEILNIQFKLPTPKYT</sequence>
<comment type="caution">
    <text evidence="1">The sequence shown here is derived from an EMBL/GenBank/DDBJ whole genome shotgun (WGS) entry which is preliminary data.</text>
</comment>
<keyword evidence="2" id="KW-1185">Reference proteome</keyword>
<reference evidence="1 2" key="1">
    <citation type="submission" date="2024-03" db="EMBL/GenBank/DDBJ databases">
        <title>The Acrasis kona genome and developmental transcriptomes reveal deep origins of eukaryotic multicellular pathways.</title>
        <authorList>
            <person name="Sheikh S."/>
            <person name="Fu C.-J."/>
            <person name="Brown M.W."/>
            <person name="Baldauf S.L."/>
        </authorList>
    </citation>
    <scope>NUCLEOTIDE SEQUENCE [LARGE SCALE GENOMIC DNA]</scope>
    <source>
        <strain evidence="1 2">ATCC MYA-3509</strain>
    </source>
</reference>
<gene>
    <name evidence="1" type="ORF">AKO1_006840</name>
</gene>
<dbReference type="EMBL" id="JAOPGA020000668">
    <property type="protein sequence ID" value="KAL0480540.1"/>
    <property type="molecule type" value="Genomic_DNA"/>
</dbReference>
<dbReference type="AlphaFoldDB" id="A0AAW2YUR6"/>
<evidence type="ECO:0000313" key="1">
    <source>
        <dbReference type="EMBL" id="KAL0480540.1"/>
    </source>
</evidence>
<dbReference type="Proteomes" id="UP001431209">
    <property type="component" value="Unassembled WGS sequence"/>
</dbReference>